<dbReference type="Proteomes" id="UP000887116">
    <property type="component" value="Unassembled WGS sequence"/>
</dbReference>
<reference evidence="1" key="1">
    <citation type="submission" date="2020-07" db="EMBL/GenBank/DDBJ databases">
        <title>Multicomponent nature underlies the extraordinary mechanical properties of spider dragline silk.</title>
        <authorList>
            <person name="Kono N."/>
            <person name="Nakamura H."/>
            <person name="Mori M."/>
            <person name="Yoshida Y."/>
            <person name="Ohtoshi R."/>
            <person name="Malay A.D."/>
            <person name="Moran D.A.P."/>
            <person name="Tomita M."/>
            <person name="Numata K."/>
            <person name="Arakawa K."/>
        </authorList>
    </citation>
    <scope>NUCLEOTIDE SEQUENCE</scope>
</reference>
<proteinExistence type="predicted"/>
<dbReference type="AlphaFoldDB" id="A0A8X6GNK3"/>
<gene>
    <name evidence="1" type="ORF">TNCT_629471</name>
</gene>
<protein>
    <submittedName>
        <fullName evidence="1">Uncharacterized protein</fullName>
    </submittedName>
</protein>
<keyword evidence="2" id="KW-1185">Reference proteome</keyword>
<comment type="caution">
    <text evidence="1">The sequence shown here is derived from an EMBL/GenBank/DDBJ whole genome shotgun (WGS) entry which is preliminary data.</text>
</comment>
<name>A0A8X6GNK3_TRICU</name>
<evidence type="ECO:0000313" key="1">
    <source>
        <dbReference type="EMBL" id="GFR05660.1"/>
    </source>
</evidence>
<dbReference type="EMBL" id="BMAO01035742">
    <property type="protein sequence ID" value="GFR05660.1"/>
    <property type="molecule type" value="Genomic_DNA"/>
</dbReference>
<organism evidence="1 2">
    <name type="scientific">Trichonephila clavata</name>
    <name type="common">Joro spider</name>
    <name type="synonym">Nephila clavata</name>
    <dbReference type="NCBI Taxonomy" id="2740835"/>
    <lineage>
        <taxon>Eukaryota</taxon>
        <taxon>Metazoa</taxon>
        <taxon>Ecdysozoa</taxon>
        <taxon>Arthropoda</taxon>
        <taxon>Chelicerata</taxon>
        <taxon>Arachnida</taxon>
        <taxon>Araneae</taxon>
        <taxon>Araneomorphae</taxon>
        <taxon>Entelegynae</taxon>
        <taxon>Araneoidea</taxon>
        <taxon>Nephilidae</taxon>
        <taxon>Trichonephila</taxon>
    </lineage>
</organism>
<sequence length="85" mass="9437">MADVGVGGLRFKCPLTPPSPRYPYGLNAGQGCYERERDLGTVTVIVCTLAFLVMRRLMSCIVRTSPALPYPTYTVFLDHKDSHSE</sequence>
<accession>A0A8X6GNK3</accession>
<evidence type="ECO:0000313" key="2">
    <source>
        <dbReference type="Proteomes" id="UP000887116"/>
    </source>
</evidence>